<dbReference type="SUPFAM" id="SSF55620">
    <property type="entry name" value="Tetrahydrobiopterin biosynthesis enzymes-like"/>
    <property type="match status" value="1"/>
</dbReference>
<sequence>MGCSLRGSMTGPMDIPKGDKLVLRGLKFHGYHGVNPEDRSSWWMSMLEWIFNQLNPQHVFAVSVQVGKPHVAVQGPVDYLGVEIIRHCRDLDV</sequence>
<organism evidence="1 2">
    <name type="scientific">Solanum verrucosum</name>
    <dbReference type="NCBI Taxonomy" id="315347"/>
    <lineage>
        <taxon>Eukaryota</taxon>
        <taxon>Viridiplantae</taxon>
        <taxon>Streptophyta</taxon>
        <taxon>Embryophyta</taxon>
        <taxon>Tracheophyta</taxon>
        <taxon>Spermatophyta</taxon>
        <taxon>Magnoliopsida</taxon>
        <taxon>eudicotyledons</taxon>
        <taxon>Gunneridae</taxon>
        <taxon>Pentapetalae</taxon>
        <taxon>asterids</taxon>
        <taxon>lamiids</taxon>
        <taxon>Solanales</taxon>
        <taxon>Solanaceae</taxon>
        <taxon>Solanoideae</taxon>
        <taxon>Solaneae</taxon>
        <taxon>Solanum</taxon>
    </lineage>
</organism>
<keyword evidence="2" id="KW-1185">Reference proteome</keyword>
<dbReference type="EMBL" id="CP133615">
    <property type="protein sequence ID" value="WMV23961.1"/>
    <property type="molecule type" value="Genomic_DNA"/>
</dbReference>
<accession>A0AAF0TLE5</accession>
<dbReference type="GO" id="GO:0006760">
    <property type="term" value="P:folic acid-containing compound metabolic process"/>
    <property type="evidence" value="ECO:0007669"/>
    <property type="project" value="InterPro"/>
</dbReference>
<dbReference type="GO" id="GO:0005737">
    <property type="term" value="C:cytoplasm"/>
    <property type="evidence" value="ECO:0007669"/>
    <property type="project" value="TreeGrafter"/>
</dbReference>
<dbReference type="AlphaFoldDB" id="A0AAF0TLE5"/>
<evidence type="ECO:0000313" key="1">
    <source>
        <dbReference type="EMBL" id="WMV23961.1"/>
    </source>
</evidence>
<evidence type="ECO:0000313" key="2">
    <source>
        <dbReference type="Proteomes" id="UP001234989"/>
    </source>
</evidence>
<dbReference type="InterPro" id="IPR006156">
    <property type="entry name" value="Dihydroneopterin_aldolase"/>
</dbReference>
<protein>
    <recommendedName>
        <fullName evidence="3">Dihydroneopterin aldolase</fullName>
    </recommendedName>
</protein>
<dbReference type="Proteomes" id="UP001234989">
    <property type="component" value="Chromosome 4"/>
</dbReference>
<dbReference type="PANTHER" id="PTHR42844:SF1">
    <property type="entry name" value="DIHYDRONEOPTERIN ALDOLASE 1-RELATED"/>
    <property type="match status" value="1"/>
</dbReference>
<reference evidence="1" key="1">
    <citation type="submission" date="2023-08" db="EMBL/GenBank/DDBJ databases">
        <title>A de novo genome assembly of Solanum verrucosum Schlechtendal, a Mexican diploid species geographically isolated from the other diploid A-genome species in potato relatives.</title>
        <authorList>
            <person name="Hosaka K."/>
        </authorList>
    </citation>
    <scope>NUCLEOTIDE SEQUENCE</scope>
    <source>
        <tissue evidence="1">Young leaves</tissue>
    </source>
</reference>
<dbReference type="GO" id="GO:0004150">
    <property type="term" value="F:dihydroneopterin aldolase activity"/>
    <property type="evidence" value="ECO:0007669"/>
    <property type="project" value="InterPro"/>
</dbReference>
<name>A0AAF0TLE5_SOLVR</name>
<evidence type="ECO:0008006" key="3">
    <source>
        <dbReference type="Google" id="ProtNLM"/>
    </source>
</evidence>
<dbReference type="PANTHER" id="PTHR42844">
    <property type="entry name" value="DIHYDRONEOPTERIN ALDOLASE 1-RELATED"/>
    <property type="match status" value="1"/>
</dbReference>
<proteinExistence type="predicted"/>
<gene>
    <name evidence="1" type="ORF">MTR67_017346</name>
</gene>